<evidence type="ECO:0000313" key="1">
    <source>
        <dbReference type="EMBL" id="KAF0749003.1"/>
    </source>
</evidence>
<dbReference type="Proteomes" id="UP000478052">
    <property type="component" value="Unassembled WGS sequence"/>
</dbReference>
<reference evidence="1 2" key="1">
    <citation type="submission" date="2019-08" db="EMBL/GenBank/DDBJ databases">
        <title>Whole genome of Aphis craccivora.</title>
        <authorList>
            <person name="Voronova N.V."/>
            <person name="Shulinski R.S."/>
            <person name="Bandarenka Y.V."/>
            <person name="Zhorov D.G."/>
            <person name="Warner D."/>
        </authorList>
    </citation>
    <scope>NUCLEOTIDE SEQUENCE [LARGE SCALE GENOMIC DNA]</scope>
    <source>
        <strain evidence="1">180601</strain>
        <tissue evidence="1">Whole Body</tissue>
    </source>
</reference>
<evidence type="ECO:0000313" key="2">
    <source>
        <dbReference type="Proteomes" id="UP000478052"/>
    </source>
</evidence>
<dbReference type="EMBL" id="VUJU01006264">
    <property type="protein sequence ID" value="KAF0749003.1"/>
    <property type="molecule type" value="Genomic_DNA"/>
</dbReference>
<dbReference type="OrthoDB" id="7699080at2759"/>
<keyword evidence="2" id="KW-1185">Reference proteome</keyword>
<name>A0A6G0Y464_APHCR</name>
<proteinExistence type="predicted"/>
<sequence length="98" mass="10626">MKAKQKIGVGCGFKYMVLAAKKSIKNKINENNITKLIKTFLSAAKKKKKNKTPRIIPVPKKGGVLPLLPIFPGLSALGAVVISDGCCTLLLRRMHLPS</sequence>
<dbReference type="AlphaFoldDB" id="A0A6G0Y464"/>
<protein>
    <submittedName>
        <fullName evidence="1">Uncharacterized protein</fullName>
    </submittedName>
</protein>
<gene>
    <name evidence="1" type="ORF">FWK35_00022231</name>
</gene>
<comment type="caution">
    <text evidence="1">The sequence shown here is derived from an EMBL/GenBank/DDBJ whole genome shotgun (WGS) entry which is preliminary data.</text>
</comment>
<accession>A0A6G0Y464</accession>
<organism evidence="1 2">
    <name type="scientific">Aphis craccivora</name>
    <name type="common">Cowpea aphid</name>
    <dbReference type="NCBI Taxonomy" id="307492"/>
    <lineage>
        <taxon>Eukaryota</taxon>
        <taxon>Metazoa</taxon>
        <taxon>Ecdysozoa</taxon>
        <taxon>Arthropoda</taxon>
        <taxon>Hexapoda</taxon>
        <taxon>Insecta</taxon>
        <taxon>Pterygota</taxon>
        <taxon>Neoptera</taxon>
        <taxon>Paraneoptera</taxon>
        <taxon>Hemiptera</taxon>
        <taxon>Sternorrhyncha</taxon>
        <taxon>Aphidomorpha</taxon>
        <taxon>Aphidoidea</taxon>
        <taxon>Aphididae</taxon>
        <taxon>Aphidini</taxon>
        <taxon>Aphis</taxon>
        <taxon>Aphis</taxon>
    </lineage>
</organism>